<evidence type="ECO:0000313" key="3">
    <source>
        <dbReference type="Proteomes" id="UP000477680"/>
    </source>
</evidence>
<name>A0A6C0U7U2_9GAMM</name>
<keyword evidence="3" id="KW-1185">Reference proteome</keyword>
<proteinExistence type="predicted"/>
<dbReference type="SUPFAM" id="SSF47175">
    <property type="entry name" value="Cytochromes"/>
    <property type="match status" value="1"/>
</dbReference>
<reference evidence="2 3" key="1">
    <citation type="submission" date="2020-02" db="EMBL/GenBank/DDBJ databases">
        <title>Genome sequencing for Kineobactrum sp. M2.</title>
        <authorList>
            <person name="Park S.-J."/>
        </authorList>
    </citation>
    <scope>NUCLEOTIDE SEQUENCE [LARGE SCALE GENOMIC DNA]</scope>
    <source>
        <strain evidence="2 3">M2</strain>
    </source>
</reference>
<dbReference type="GO" id="GO:0020037">
    <property type="term" value="F:heme binding"/>
    <property type="evidence" value="ECO:0007669"/>
    <property type="project" value="InterPro"/>
</dbReference>
<sequence>MIFTSKRFFAIGALCLSCLAQAASAQDVTAELPPEVRSLLQKEMLQIDAAMKVIHGSIVRGEHEVVEKQGKAIHDSFILQQSITPEGRKALKNAVPEGFLQLDQGFHALAAQLSDSGGREDTAAQLKIFGQLTQACVTCHSRYVSERFDGLDAQ</sequence>
<feature type="signal peptide" evidence="1">
    <location>
        <begin position="1"/>
        <end position="25"/>
    </location>
</feature>
<dbReference type="AlphaFoldDB" id="A0A6C0U7U2"/>
<dbReference type="GO" id="GO:0022900">
    <property type="term" value="P:electron transport chain"/>
    <property type="evidence" value="ECO:0007669"/>
    <property type="project" value="InterPro"/>
</dbReference>
<dbReference type="Proteomes" id="UP000477680">
    <property type="component" value="Chromosome"/>
</dbReference>
<dbReference type="GO" id="GO:0009055">
    <property type="term" value="F:electron transfer activity"/>
    <property type="evidence" value="ECO:0007669"/>
    <property type="project" value="InterPro"/>
</dbReference>
<dbReference type="Gene3D" id="1.20.120.10">
    <property type="entry name" value="Cytochrome c/b562"/>
    <property type="match status" value="1"/>
</dbReference>
<dbReference type="EMBL" id="CP048711">
    <property type="protein sequence ID" value="QIB66535.1"/>
    <property type="molecule type" value="Genomic_DNA"/>
</dbReference>
<evidence type="ECO:0000256" key="1">
    <source>
        <dbReference type="SAM" id="SignalP"/>
    </source>
</evidence>
<organism evidence="2 3">
    <name type="scientific">Kineobactrum salinum</name>
    <dbReference type="NCBI Taxonomy" id="2708301"/>
    <lineage>
        <taxon>Bacteria</taxon>
        <taxon>Pseudomonadati</taxon>
        <taxon>Pseudomonadota</taxon>
        <taxon>Gammaproteobacteria</taxon>
        <taxon>Cellvibrionales</taxon>
        <taxon>Halieaceae</taxon>
        <taxon>Kineobactrum</taxon>
    </lineage>
</organism>
<dbReference type="RefSeq" id="WP_163495969.1">
    <property type="nucleotide sequence ID" value="NZ_CP048711.1"/>
</dbReference>
<protein>
    <submittedName>
        <fullName evidence="2">Cytochrome c</fullName>
    </submittedName>
</protein>
<keyword evidence="1" id="KW-0732">Signal</keyword>
<dbReference type="InterPro" id="IPR010980">
    <property type="entry name" value="Cyt_c/b562"/>
</dbReference>
<gene>
    <name evidence="2" type="ORF">G3T16_15155</name>
</gene>
<evidence type="ECO:0000313" key="2">
    <source>
        <dbReference type="EMBL" id="QIB66535.1"/>
    </source>
</evidence>
<feature type="chain" id="PRO_5025561323" evidence="1">
    <location>
        <begin position="26"/>
        <end position="154"/>
    </location>
</feature>
<dbReference type="KEGG" id="kim:G3T16_15155"/>
<accession>A0A6C0U7U2</accession>
<dbReference type="GO" id="GO:0005506">
    <property type="term" value="F:iron ion binding"/>
    <property type="evidence" value="ECO:0007669"/>
    <property type="project" value="InterPro"/>
</dbReference>